<evidence type="ECO:0000313" key="2">
    <source>
        <dbReference type="Proteomes" id="UP000027265"/>
    </source>
</evidence>
<accession>A0A067PY00</accession>
<dbReference type="InParanoid" id="A0A067PY00"/>
<organism evidence="1 2">
    <name type="scientific">Jaapia argillacea MUCL 33604</name>
    <dbReference type="NCBI Taxonomy" id="933084"/>
    <lineage>
        <taxon>Eukaryota</taxon>
        <taxon>Fungi</taxon>
        <taxon>Dikarya</taxon>
        <taxon>Basidiomycota</taxon>
        <taxon>Agaricomycotina</taxon>
        <taxon>Agaricomycetes</taxon>
        <taxon>Agaricomycetidae</taxon>
        <taxon>Jaapiales</taxon>
        <taxon>Jaapiaceae</taxon>
        <taxon>Jaapia</taxon>
    </lineage>
</organism>
<proteinExistence type="predicted"/>
<dbReference type="EMBL" id="KL197717">
    <property type="protein sequence ID" value="KDQ58755.1"/>
    <property type="molecule type" value="Genomic_DNA"/>
</dbReference>
<dbReference type="OrthoDB" id="3232644at2759"/>
<name>A0A067PY00_9AGAM</name>
<dbReference type="HOGENOM" id="CLU_052689_1_0_1"/>
<protein>
    <submittedName>
        <fullName evidence="1">Uncharacterized protein</fullName>
    </submittedName>
</protein>
<reference evidence="2" key="1">
    <citation type="journal article" date="2014" name="Proc. Natl. Acad. Sci. U.S.A.">
        <title>Extensive sampling of basidiomycete genomes demonstrates inadequacy of the white-rot/brown-rot paradigm for wood decay fungi.</title>
        <authorList>
            <person name="Riley R."/>
            <person name="Salamov A.A."/>
            <person name="Brown D.W."/>
            <person name="Nagy L.G."/>
            <person name="Floudas D."/>
            <person name="Held B.W."/>
            <person name="Levasseur A."/>
            <person name="Lombard V."/>
            <person name="Morin E."/>
            <person name="Otillar R."/>
            <person name="Lindquist E.A."/>
            <person name="Sun H."/>
            <person name="LaButti K.M."/>
            <person name="Schmutz J."/>
            <person name="Jabbour D."/>
            <person name="Luo H."/>
            <person name="Baker S.E."/>
            <person name="Pisabarro A.G."/>
            <person name="Walton J.D."/>
            <person name="Blanchette R.A."/>
            <person name="Henrissat B."/>
            <person name="Martin F."/>
            <person name="Cullen D."/>
            <person name="Hibbett D.S."/>
            <person name="Grigoriev I.V."/>
        </authorList>
    </citation>
    <scope>NUCLEOTIDE SEQUENCE [LARGE SCALE GENOMIC DNA]</scope>
    <source>
        <strain evidence="2">MUCL 33604</strain>
    </source>
</reference>
<keyword evidence="2" id="KW-1185">Reference proteome</keyword>
<dbReference type="AlphaFoldDB" id="A0A067PY00"/>
<evidence type="ECO:0000313" key="1">
    <source>
        <dbReference type="EMBL" id="KDQ58755.1"/>
    </source>
</evidence>
<sequence length="302" mass="33894">MTATEPPGWWKPKPTPHHSLLPPEIWLSIFEHATTSPQALDAHPQDPFDLPPLLSGKQVQKKIYDSLVTKRYLVRVCKDWYQLASGFLYREILIGRGRTLLSLRSTLLESHRRAEQSATQAEGTKFAPSLGLYTLRFGLATRTHTTLKDMTPTTELETLIDIFYCLPNLQILIMATGGGPYPHIPLGVLSSLGSHCGQSLRVIRWYRHPYPTAPQWAQLLRATPNLRILRFPTLDNNLGRLRSGPPLPNLMSLERVTSSDARPATTPPNQTYTSLYHLSTSSHDPPTFLLNSYGPQLACITI</sequence>
<gene>
    <name evidence="1" type="ORF">JAAARDRAFT_34612</name>
</gene>
<dbReference type="Proteomes" id="UP000027265">
    <property type="component" value="Unassembled WGS sequence"/>
</dbReference>